<dbReference type="AlphaFoldDB" id="A0AAU8GAJ9"/>
<dbReference type="PANTHER" id="PTHR34388:SF1">
    <property type="entry name" value="DNA POLYMERASE III SUBUNIT DELTA"/>
    <property type="match status" value="1"/>
</dbReference>
<protein>
    <recommendedName>
        <fullName evidence="1">DNA-directed DNA polymerase</fullName>
        <ecNumber evidence="1">2.7.7.7</ecNumber>
    </recommendedName>
</protein>
<reference evidence="9" key="1">
    <citation type="submission" date="2024-06" db="EMBL/GenBank/DDBJ databases">
        <title>A Novel Isolate, Dehalogenimonas sp. Strain 4OHTPN, Dechlorinates Aromatic 4 Hydroxy chlorothalonil by a Novel Reductive Dehalogenase.</title>
        <authorList>
            <person name="Liu G."/>
        </authorList>
    </citation>
    <scope>NUCLEOTIDE SEQUENCE</scope>
    <source>
        <strain evidence="9">4OHTPN</strain>
    </source>
</reference>
<dbReference type="InterPro" id="IPR008921">
    <property type="entry name" value="DNA_pol3_clamp-load_cplx_C"/>
</dbReference>
<dbReference type="EC" id="2.7.7.7" evidence="1"/>
<evidence type="ECO:0000313" key="9">
    <source>
        <dbReference type="EMBL" id="XCH33434.1"/>
    </source>
</evidence>
<name>A0AAU8GAJ9_9CHLR</name>
<dbReference type="SUPFAM" id="SSF48019">
    <property type="entry name" value="post-AAA+ oligomerization domain-like"/>
    <property type="match status" value="1"/>
</dbReference>
<feature type="domain" description="DNA polymerase III delta subunit-like C-terminal" evidence="8">
    <location>
        <begin position="202"/>
        <end position="322"/>
    </location>
</feature>
<dbReference type="CDD" id="cd18138">
    <property type="entry name" value="HLD_clamp_pol_III_delta"/>
    <property type="match status" value="1"/>
</dbReference>
<comment type="similarity">
    <text evidence="6">Belongs to the DNA polymerase HolA subunit family.</text>
</comment>
<evidence type="ECO:0000256" key="3">
    <source>
        <dbReference type="ARBA" id="ARBA00022695"/>
    </source>
</evidence>
<dbReference type="GO" id="GO:0003677">
    <property type="term" value="F:DNA binding"/>
    <property type="evidence" value="ECO:0007669"/>
    <property type="project" value="InterPro"/>
</dbReference>
<keyword evidence="2 9" id="KW-0808">Transferase</keyword>
<keyword evidence="3 9" id="KW-0548">Nucleotidyltransferase</keyword>
<evidence type="ECO:0000256" key="4">
    <source>
        <dbReference type="ARBA" id="ARBA00022705"/>
    </source>
</evidence>
<dbReference type="InterPro" id="IPR048466">
    <property type="entry name" value="DNA_pol3_delta-like_C"/>
</dbReference>
<organism evidence="9">
    <name type="scientific">Dehalogenimonas sp. 4OHTPN</name>
    <dbReference type="NCBI Taxonomy" id="3166643"/>
    <lineage>
        <taxon>Bacteria</taxon>
        <taxon>Bacillati</taxon>
        <taxon>Chloroflexota</taxon>
        <taxon>Dehalococcoidia</taxon>
        <taxon>Dehalococcoidales</taxon>
        <taxon>Dehalococcoidaceae</taxon>
        <taxon>Dehalogenimonas</taxon>
    </lineage>
</organism>
<dbReference type="GO" id="GO:0003887">
    <property type="term" value="F:DNA-directed DNA polymerase activity"/>
    <property type="evidence" value="ECO:0007669"/>
    <property type="project" value="UniProtKB-KW"/>
</dbReference>
<gene>
    <name evidence="9" type="primary">holA</name>
    <name evidence="9" type="ORF">ABV300_00755</name>
</gene>
<dbReference type="GO" id="GO:0009360">
    <property type="term" value="C:DNA polymerase III complex"/>
    <property type="evidence" value="ECO:0007669"/>
    <property type="project" value="TreeGrafter"/>
</dbReference>
<evidence type="ECO:0000256" key="7">
    <source>
        <dbReference type="ARBA" id="ARBA00049244"/>
    </source>
</evidence>
<sequence>MRYLLAGPDDYSLKQKLTEIKLALGDAALLTDATTIFDGARVKATEFKLTVDALPFLTPCRLVIVTGMLGRFQPAGGQVNKASRLEEANTFSAAVRAAPPTTAIILIEPELNRRNPLFADLAAILEVHEFPMLDRSGLKAWISSRVSLGGGAITPGAINLLAQYVGADLWALSGEIEKLRLYAGGQPITEADVKTLVGYTGEASIFNLVDAVIECRLKPAVESLEALKAGGLPAGYALSMMSRQLRLIILYLDLKSRGEKDTEIRRRLGLTADFVWRKTAAQAARFSFGRAAGAYRRLLETDLAIKTGRMEESAAVDLLVAELASGAGLETHERT</sequence>
<evidence type="ECO:0000259" key="8">
    <source>
        <dbReference type="Pfam" id="PF21694"/>
    </source>
</evidence>
<evidence type="ECO:0000256" key="1">
    <source>
        <dbReference type="ARBA" id="ARBA00012417"/>
    </source>
</evidence>
<evidence type="ECO:0000256" key="5">
    <source>
        <dbReference type="ARBA" id="ARBA00022932"/>
    </source>
</evidence>
<dbReference type="Pfam" id="PF21694">
    <property type="entry name" value="DNA_pol3_delta_C"/>
    <property type="match status" value="1"/>
</dbReference>
<dbReference type="RefSeq" id="WP_353714671.1">
    <property type="nucleotide sequence ID" value="NZ_CP159307.1"/>
</dbReference>
<dbReference type="EMBL" id="CP159307">
    <property type="protein sequence ID" value="XCH33434.1"/>
    <property type="molecule type" value="Genomic_DNA"/>
</dbReference>
<dbReference type="NCBIfam" id="TIGR01128">
    <property type="entry name" value="holA"/>
    <property type="match status" value="1"/>
</dbReference>
<keyword evidence="4" id="KW-0235">DNA replication</keyword>
<dbReference type="Gene3D" id="3.40.50.300">
    <property type="entry name" value="P-loop containing nucleotide triphosphate hydrolases"/>
    <property type="match status" value="1"/>
</dbReference>
<proteinExistence type="inferred from homology"/>
<dbReference type="Gene3D" id="1.10.8.60">
    <property type="match status" value="1"/>
</dbReference>
<dbReference type="SUPFAM" id="SSF52540">
    <property type="entry name" value="P-loop containing nucleoside triphosphate hydrolases"/>
    <property type="match status" value="1"/>
</dbReference>
<keyword evidence="5" id="KW-0239">DNA-directed DNA polymerase</keyword>
<dbReference type="Gene3D" id="1.20.272.10">
    <property type="match status" value="1"/>
</dbReference>
<dbReference type="PANTHER" id="PTHR34388">
    <property type="entry name" value="DNA POLYMERASE III SUBUNIT DELTA"/>
    <property type="match status" value="1"/>
</dbReference>
<comment type="catalytic activity">
    <reaction evidence="7">
        <text>DNA(n) + a 2'-deoxyribonucleoside 5'-triphosphate = DNA(n+1) + diphosphate</text>
        <dbReference type="Rhea" id="RHEA:22508"/>
        <dbReference type="Rhea" id="RHEA-COMP:17339"/>
        <dbReference type="Rhea" id="RHEA-COMP:17340"/>
        <dbReference type="ChEBI" id="CHEBI:33019"/>
        <dbReference type="ChEBI" id="CHEBI:61560"/>
        <dbReference type="ChEBI" id="CHEBI:173112"/>
        <dbReference type="EC" id="2.7.7.7"/>
    </reaction>
</comment>
<dbReference type="GO" id="GO:0006261">
    <property type="term" value="P:DNA-templated DNA replication"/>
    <property type="evidence" value="ECO:0007669"/>
    <property type="project" value="TreeGrafter"/>
</dbReference>
<evidence type="ECO:0000256" key="6">
    <source>
        <dbReference type="ARBA" id="ARBA00034754"/>
    </source>
</evidence>
<dbReference type="InterPro" id="IPR027417">
    <property type="entry name" value="P-loop_NTPase"/>
</dbReference>
<evidence type="ECO:0000256" key="2">
    <source>
        <dbReference type="ARBA" id="ARBA00022679"/>
    </source>
</evidence>
<dbReference type="InterPro" id="IPR005790">
    <property type="entry name" value="DNA_polIII_delta"/>
</dbReference>
<accession>A0AAU8GAJ9</accession>